<gene>
    <name evidence="1" type="ORF">PIB30_052826</name>
</gene>
<name>A0ABU6ZH46_9FABA</name>
<comment type="caution">
    <text evidence="1">The sequence shown here is derived from an EMBL/GenBank/DDBJ whole genome shotgun (WGS) entry which is preliminary data.</text>
</comment>
<reference evidence="1 2" key="1">
    <citation type="journal article" date="2023" name="Plants (Basel)">
        <title>Bridging the Gap: Combining Genomics and Transcriptomics Approaches to Understand Stylosanthes scabra, an Orphan Legume from the Brazilian Caatinga.</title>
        <authorList>
            <person name="Ferreira-Neto J.R.C."/>
            <person name="da Silva M.D."/>
            <person name="Binneck E."/>
            <person name="de Melo N.F."/>
            <person name="da Silva R.H."/>
            <person name="de Melo A.L.T.M."/>
            <person name="Pandolfi V."/>
            <person name="Bustamante F.O."/>
            <person name="Brasileiro-Vidal A.C."/>
            <person name="Benko-Iseppon A.M."/>
        </authorList>
    </citation>
    <scope>NUCLEOTIDE SEQUENCE [LARGE SCALE GENOMIC DNA]</scope>
    <source>
        <tissue evidence="1">Leaves</tissue>
    </source>
</reference>
<dbReference type="Proteomes" id="UP001341840">
    <property type="component" value="Unassembled WGS sequence"/>
</dbReference>
<sequence>MGQDDRTGFLIGNVTMALDRFNPLKWIGLAPTKYQFYRTWVTVRSVGSTKSCRPRDNFGYIRYPVNGSRGNRGKKEIIAHLDNGYGKGWYLGYIIDYMFWEHGRFGWGPRHSTGVNHIRARP</sequence>
<keyword evidence="2" id="KW-1185">Reference proteome</keyword>
<evidence type="ECO:0000313" key="2">
    <source>
        <dbReference type="Proteomes" id="UP001341840"/>
    </source>
</evidence>
<evidence type="ECO:0000313" key="1">
    <source>
        <dbReference type="EMBL" id="MED6221273.1"/>
    </source>
</evidence>
<protein>
    <submittedName>
        <fullName evidence="1">Uncharacterized protein</fullName>
    </submittedName>
</protein>
<dbReference type="EMBL" id="JASCZI010272247">
    <property type="protein sequence ID" value="MED6221273.1"/>
    <property type="molecule type" value="Genomic_DNA"/>
</dbReference>
<accession>A0ABU6ZH46</accession>
<organism evidence="1 2">
    <name type="scientific">Stylosanthes scabra</name>
    <dbReference type="NCBI Taxonomy" id="79078"/>
    <lineage>
        <taxon>Eukaryota</taxon>
        <taxon>Viridiplantae</taxon>
        <taxon>Streptophyta</taxon>
        <taxon>Embryophyta</taxon>
        <taxon>Tracheophyta</taxon>
        <taxon>Spermatophyta</taxon>
        <taxon>Magnoliopsida</taxon>
        <taxon>eudicotyledons</taxon>
        <taxon>Gunneridae</taxon>
        <taxon>Pentapetalae</taxon>
        <taxon>rosids</taxon>
        <taxon>fabids</taxon>
        <taxon>Fabales</taxon>
        <taxon>Fabaceae</taxon>
        <taxon>Papilionoideae</taxon>
        <taxon>50 kb inversion clade</taxon>
        <taxon>dalbergioids sensu lato</taxon>
        <taxon>Dalbergieae</taxon>
        <taxon>Pterocarpus clade</taxon>
        <taxon>Stylosanthes</taxon>
    </lineage>
</organism>
<proteinExistence type="predicted"/>